<name>A0ACA9PKG0_9GLOM</name>
<proteinExistence type="predicted"/>
<keyword evidence="2" id="KW-1185">Reference proteome</keyword>
<evidence type="ECO:0000313" key="2">
    <source>
        <dbReference type="Proteomes" id="UP000789860"/>
    </source>
</evidence>
<dbReference type="Proteomes" id="UP000789860">
    <property type="component" value="Unassembled WGS sequence"/>
</dbReference>
<gene>
    <name evidence="1" type="ORF">SCALOS_LOCUS11010</name>
</gene>
<sequence length="186" mass="20759">IQPRKLTVFRGQRDENVAAPKQLAIHEAAPTSNARQLKRTTSFVRKRAALDDVSNISNVPVATSKHAPTNDLDAFSFKKVPIKESTSSNANVQPLKPTAGVILRKRSAIINNINFPVTANKQESINEIKANVIKPPTKIENFEKIENIEKIEKVGKIEQNFSFSQHARDEKLFVFKSGAPNVRARH</sequence>
<dbReference type="EMBL" id="CAJVPM010044695">
    <property type="protein sequence ID" value="CAG8714645.1"/>
    <property type="molecule type" value="Genomic_DNA"/>
</dbReference>
<reference evidence="1" key="1">
    <citation type="submission" date="2021-06" db="EMBL/GenBank/DDBJ databases">
        <authorList>
            <person name="Kallberg Y."/>
            <person name="Tangrot J."/>
            <person name="Rosling A."/>
        </authorList>
    </citation>
    <scope>NUCLEOTIDE SEQUENCE</scope>
    <source>
        <strain evidence="1">AU212A</strain>
    </source>
</reference>
<feature type="non-terminal residue" evidence="1">
    <location>
        <position position="1"/>
    </location>
</feature>
<comment type="caution">
    <text evidence="1">The sequence shown here is derived from an EMBL/GenBank/DDBJ whole genome shotgun (WGS) entry which is preliminary data.</text>
</comment>
<protein>
    <submittedName>
        <fullName evidence="1">7642_t:CDS:1</fullName>
    </submittedName>
</protein>
<organism evidence="1 2">
    <name type="scientific">Scutellospora calospora</name>
    <dbReference type="NCBI Taxonomy" id="85575"/>
    <lineage>
        <taxon>Eukaryota</taxon>
        <taxon>Fungi</taxon>
        <taxon>Fungi incertae sedis</taxon>
        <taxon>Mucoromycota</taxon>
        <taxon>Glomeromycotina</taxon>
        <taxon>Glomeromycetes</taxon>
        <taxon>Diversisporales</taxon>
        <taxon>Gigasporaceae</taxon>
        <taxon>Scutellospora</taxon>
    </lineage>
</organism>
<feature type="non-terminal residue" evidence="1">
    <location>
        <position position="186"/>
    </location>
</feature>
<evidence type="ECO:0000313" key="1">
    <source>
        <dbReference type="EMBL" id="CAG8714645.1"/>
    </source>
</evidence>
<accession>A0ACA9PKG0</accession>